<evidence type="ECO:0000256" key="7">
    <source>
        <dbReference type="ARBA" id="ARBA00023180"/>
    </source>
</evidence>
<feature type="domain" description="TGF-beta family profile" evidence="11">
    <location>
        <begin position="309"/>
        <end position="443"/>
    </location>
</feature>
<protein>
    <submittedName>
        <fullName evidence="12">Growth differentiation factor 9</fullName>
    </submittedName>
</protein>
<dbReference type="SUPFAM" id="SSF57501">
    <property type="entry name" value="Cystine-knot cytokines"/>
    <property type="match status" value="1"/>
</dbReference>
<keyword evidence="5 8" id="KW-0339">Growth factor</keyword>
<dbReference type="InterPro" id="IPR017948">
    <property type="entry name" value="TGFb_CS"/>
</dbReference>
<feature type="region of interest" description="Disordered" evidence="9">
    <location>
        <begin position="293"/>
        <end position="319"/>
    </location>
</feature>
<organism evidence="12 13">
    <name type="scientific">Varanus komodoensis</name>
    <name type="common">Komodo dragon</name>
    <dbReference type="NCBI Taxonomy" id="61221"/>
    <lineage>
        <taxon>Eukaryota</taxon>
        <taxon>Metazoa</taxon>
        <taxon>Chordata</taxon>
        <taxon>Craniata</taxon>
        <taxon>Vertebrata</taxon>
        <taxon>Euteleostomi</taxon>
        <taxon>Lepidosauria</taxon>
        <taxon>Squamata</taxon>
        <taxon>Bifurcata</taxon>
        <taxon>Unidentata</taxon>
        <taxon>Episquamata</taxon>
        <taxon>Toxicofera</taxon>
        <taxon>Anguimorpha</taxon>
        <taxon>Paleoanguimorpha</taxon>
        <taxon>Varanoidea</taxon>
        <taxon>Varanidae</taxon>
        <taxon>Varanus</taxon>
    </lineage>
</organism>
<evidence type="ECO:0000256" key="5">
    <source>
        <dbReference type="ARBA" id="ARBA00023030"/>
    </source>
</evidence>
<feature type="chain" id="PRO_5034435818" evidence="10">
    <location>
        <begin position="22"/>
        <end position="443"/>
    </location>
</feature>
<dbReference type="GO" id="GO:0008083">
    <property type="term" value="F:growth factor activity"/>
    <property type="evidence" value="ECO:0007669"/>
    <property type="project" value="UniProtKB-KW"/>
</dbReference>
<dbReference type="Pfam" id="PF00019">
    <property type="entry name" value="TGF_beta"/>
    <property type="match status" value="1"/>
</dbReference>
<dbReference type="InterPro" id="IPR001839">
    <property type="entry name" value="TGF-b_C"/>
</dbReference>
<dbReference type="Gene3D" id="2.10.90.10">
    <property type="entry name" value="Cystine-knot cytokines"/>
    <property type="match status" value="1"/>
</dbReference>
<dbReference type="PANTHER" id="PTHR11848">
    <property type="entry name" value="TGF-BETA FAMILY"/>
    <property type="match status" value="1"/>
</dbReference>
<keyword evidence="3" id="KW-0964">Secreted</keyword>
<dbReference type="PROSITE" id="PS00250">
    <property type="entry name" value="TGF_BETA_1"/>
    <property type="match status" value="1"/>
</dbReference>
<evidence type="ECO:0000259" key="11">
    <source>
        <dbReference type="PROSITE" id="PS51362"/>
    </source>
</evidence>
<dbReference type="InterPro" id="IPR015615">
    <property type="entry name" value="TGF-beta-rel"/>
</dbReference>
<dbReference type="SMART" id="SM00204">
    <property type="entry name" value="TGFB"/>
    <property type="match status" value="1"/>
</dbReference>
<reference evidence="12" key="2">
    <citation type="submission" date="2025-09" db="UniProtKB">
        <authorList>
            <consortium name="Ensembl"/>
        </authorList>
    </citation>
    <scope>IDENTIFICATION</scope>
</reference>
<dbReference type="PROSITE" id="PS51362">
    <property type="entry name" value="TGF_BETA_2"/>
    <property type="match status" value="1"/>
</dbReference>
<evidence type="ECO:0000256" key="4">
    <source>
        <dbReference type="ARBA" id="ARBA00022729"/>
    </source>
</evidence>
<evidence type="ECO:0000313" key="12">
    <source>
        <dbReference type="Ensembl" id="ENSVKKP00000017334.1"/>
    </source>
</evidence>
<dbReference type="PANTHER" id="PTHR11848:SF19">
    <property type="entry name" value="GROWTH_DIFFERENTIATION FACTOR 9"/>
    <property type="match status" value="1"/>
</dbReference>
<comment type="subcellular location">
    <subcellularLocation>
        <location evidence="1">Secreted</location>
    </subcellularLocation>
</comment>
<dbReference type="InterPro" id="IPR029034">
    <property type="entry name" value="Cystine-knot_cytokine"/>
</dbReference>
<sequence length="443" mass="51491">MFWGIFICFFSTRLLYSGVLGTSRSRDERGSWQLPLSEVEASQSPPTLLAHQDAENGYGLQLSLFKELPSHSHQKLRDRISRPQPDSTALRYMKRLYRMFATKGGIPKPSKSHLYNTVRLVTPHAECEHLSKNQERGDLHSVDLLFNLDYVTTLEHLFKSVLLYSFDRPVSKSLAITCTCNLLIREHVASSQVCPNISHAVTFNLHVELGRKWVEIDVTTFLQPLIASGKKSIHIAVNFTCLKNDETPSYNMARLSPSLLLFLNDTSQQAHHQWNFLKHKRMKPALFKQKKSLNEEARKNLKQGKRAPRHRREAGGKVENTPSPIYDLSQYYRQYLFPQNECELHNFWLRFSQLKWNRWIIAPRKYNPRYCKGECPRVVRHRYGSPVHTVVQNIIYEKLDSSVPRPSCIPAEYRPLSVLKMEPDRSIVYKEYDNMIATKCTCR</sequence>
<dbReference type="Ensembl" id="ENSVKKT00000017766.1">
    <property type="protein sequence ID" value="ENSVKKP00000017334.1"/>
    <property type="gene ID" value="ENSVKKG00000011847.1"/>
</dbReference>
<evidence type="ECO:0000256" key="1">
    <source>
        <dbReference type="ARBA" id="ARBA00004613"/>
    </source>
</evidence>
<evidence type="ECO:0000256" key="10">
    <source>
        <dbReference type="SAM" id="SignalP"/>
    </source>
</evidence>
<evidence type="ECO:0000256" key="9">
    <source>
        <dbReference type="SAM" id="MobiDB-lite"/>
    </source>
</evidence>
<evidence type="ECO:0000256" key="6">
    <source>
        <dbReference type="ARBA" id="ARBA00023157"/>
    </source>
</evidence>
<proteinExistence type="inferred from homology"/>
<keyword evidence="4 10" id="KW-0732">Signal</keyword>
<evidence type="ECO:0000256" key="2">
    <source>
        <dbReference type="ARBA" id="ARBA00006656"/>
    </source>
</evidence>
<feature type="signal peptide" evidence="10">
    <location>
        <begin position="1"/>
        <end position="21"/>
    </location>
</feature>
<reference evidence="12" key="1">
    <citation type="submission" date="2025-08" db="UniProtKB">
        <authorList>
            <consortium name="Ensembl"/>
        </authorList>
    </citation>
    <scope>IDENTIFICATION</scope>
</reference>
<dbReference type="Proteomes" id="UP000694545">
    <property type="component" value="Unplaced"/>
</dbReference>
<dbReference type="FunFam" id="2.10.90.10:FF:000012">
    <property type="entry name" value="Growth/differentiation factor 9 (Predicted)"/>
    <property type="match status" value="1"/>
</dbReference>
<evidence type="ECO:0000313" key="13">
    <source>
        <dbReference type="Proteomes" id="UP000694545"/>
    </source>
</evidence>
<keyword evidence="13" id="KW-1185">Reference proteome</keyword>
<dbReference type="GO" id="GO:0005125">
    <property type="term" value="F:cytokine activity"/>
    <property type="evidence" value="ECO:0007669"/>
    <property type="project" value="TreeGrafter"/>
</dbReference>
<feature type="compositionally biased region" description="Basic residues" evidence="9">
    <location>
        <begin position="300"/>
        <end position="312"/>
    </location>
</feature>
<evidence type="ECO:0000256" key="8">
    <source>
        <dbReference type="RuleBase" id="RU000354"/>
    </source>
</evidence>
<dbReference type="AlphaFoldDB" id="A0A8D2L5I9"/>
<comment type="similarity">
    <text evidence="2 8">Belongs to the TGF-beta family.</text>
</comment>
<evidence type="ECO:0000256" key="3">
    <source>
        <dbReference type="ARBA" id="ARBA00022525"/>
    </source>
</evidence>
<dbReference type="OMA" id="TWRICVC"/>
<dbReference type="GO" id="GO:0005615">
    <property type="term" value="C:extracellular space"/>
    <property type="evidence" value="ECO:0007669"/>
    <property type="project" value="TreeGrafter"/>
</dbReference>
<accession>A0A8D2L5I9</accession>
<keyword evidence="7" id="KW-0325">Glycoprotein</keyword>
<name>A0A8D2L5I9_VARKO</name>
<keyword evidence="6" id="KW-1015">Disulfide bond</keyword>